<gene>
    <name evidence="10 14" type="primary">murG</name>
    <name evidence="14" type="ORF">CVIC8964_0853</name>
</gene>
<evidence type="ECO:0000256" key="5">
    <source>
        <dbReference type="ARBA" id="ARBA00022960"/>
    </source>
</evidence>
<keyword evidence="7 10" id="KW-0472">Membrane</keyword>
<dbReference type="GO" id="GO:0051991">
    <property type="term" value="F:UDP-N-acetyl-D-glucosamine:N-acetylmuramoyl-L-alanyl-D-glutamyl-meso-2,6-diaminopimelyl-D-alanyl-D-alanine-diphosphoundecaprenol 4-beta-N-acetylglucosaminlytransferase activity"/>
    <property type="evidence" value="ECO:0007669"/>
    <property type="project" value="RHEA"/>
</dbReference>
<evidence type="ECO:0000256" key="8">
    <source>
        <dbReference type="ARBA" id="ARBA00023306"/>
    </source>
</evidence>
<evidence type="ECO:0000256" key="6">
    <source>
        <dbReference type="ARBA" id="ARBA00022984"/>
    </source>
</evidence>
<evidence type="ECO:0000259" key="12">
    <source>
        <dbReference type="Pfam" id="PF03033"/>
    </source>
</evidence>
<keyword evidence="9 10" id="KW-0961">Cell wall biogenesis/degradation</keyword>
<name>A0A1X9T1B1_9BACT</name>
<comment type="subcellular location">
    <subcellularLocation>
        <location evidence="10">Cell membrane</location>
        <topology evidence="10">Peripheral membrane protein</topology>
        <orientation evidence="10">Cytoplasmic side</orientation>
    </subcellularLocation>
</comment>
<evidence type="ECO:0000256" key="3">
    <source>
        <dbReference type="ARBA" id="ARBA00022676"/>
    </source>
</evidence>
<dbReference type="AlphaFoldDB" id="A0A1X9T1B1"/>
<keyword evidence="6 10" id="KW-0573">Peptidoglycan synthesis</keyword>
<dbReference type="Gene3D" id="3.40.50.2000">
    <property type="entry name" value="Glycogen Phosphorylase B"/>
    <property type="match status" value="2"/>
</dbReference>
<evidence type="ECO:0000259" key="13">
    <source>
        <dbReference type="Pfam" id="PF04101"/>
    </source>
</evidence>
<comment type="pathway">
    <text evidence="10">Cell wall biogenesis; peptidoglycan biosynthesis.</text>
</comment>
<evidence type="ECO:0000256" key="1">
    <source>
        <dbReference type="ARBA" id="ARBA00022475"/>
    </source>
</evidence>
<dbReference type="NCBIfam" id="TIGR01133">
    <property type="entry name" value="murG"/>
    <property type="match status" value="1"/>
</dbReference>
<dbReference type="STRING" id="1660074.CVIC8964_0853"/>
<keyword evidence="3 10" id="KW-0328">Glycosyltransferase</keyword>
<sequence>MIVVTGGGTGGHLAIAKALASELNSRKIKVIFIGSSAGQDRMWFENSKIFEATYFLNSNAVVNKRGFSKLKSLINIIKLAFKCKKIFKKHNINLVISVGGYSAAPAAFGAIMWNKKLYIHEQNAVIGRLNLILKPFAKGFFSSYFEPKFDYPVDEKFFSVSRIRHDLKTILFLGGSQGANFINTLALNLAKSLDRDGIKIIHQCGQKEYEAISKKYKELGVNAEVFAFSKEIDSFMNRADFCISRAGASTIWELCAASLPTLFIPFPYAANNHQFYNAKFLQEQGAGIILKESEINADNLLDIIYNIDLESISQKLMNLIDKNGSKVIIDKILQNSKE</sequence>
<protein>
    <recommendedName>
        <fullName evidence="10">UDP-N-acetylglucosamine--N-acetylmuramyl-(pentapeptide) pyrophosphoryl-undecaprenol N-acetylglucosamine transferase</fullName>
        <ecNumber evidence="10">2.4.1.227</ecNumber>
    </recommendedName>
    <alternativeName>
        <fullName evidence="10">Undecaprenyl-PP-MurNAc-pentapeptide-UDPGlcNAc GlcNAc transferase</fullName>
    </alternativeName>
</protein>
<dbReference type="UniPathway" id="UPA00219"/>
<dbReference type="GO" id="GO:0005886">
    <property type="term" value="C:plasma membrane"/>
    <property type="evidence" value="ECO:0007669"/>
    <property type="project" value="UniProtKB-SubCell"/>
</dbReference>
<comment type="similarity">
    <text evidence="10">Belongs to the glycosyltransferase 28 family. MurG subfamily.</text>
</comment>
<dbReference type="Proteomes" id="UP000194265">
    <property type="component" value="Chromosome"/>
</dbReference>
<reference evidence="14 15" key="1">
    <citation type="journal article" date="2017" name="Genome Biol. Evol.">
        <title>Comparative Genomic Analysis Identifies a Campylobacter Clade Deficient in Selenium Metabolism.</title>
        <authorList>
            <person name="Miller W.G."/>
            <person name="Yee E."/>
            <person name="Lopes B.S."/>
            <person name="Chapman M.H."/>
            <person name="Huynh S."/>
            <person name="Bono J.L."/>
            <person name="Parker C.T."/>
            <person name="Strachan N.J.C."/>
            <person name="Forbes K.J."/>
        </authorList>
    </citation>
    <scope>NUCLEOTIDE SEQUENCE [LARGE SCALE GENOMIC DNA]</scope>
    <source>
        <strain evidence="14 15">RM8964</strain>
    </source>
</reference>
<dbReference type="PANTHER" id="PTHR21015">
    <property type="entry name" value="UDP-N-ACETYLGLUCOSAMINE--N-ACETYLMURAMYL-(PENTAPEPTIDE) PYROPHOSPHORYL-UNDECAPRENOL N-ACETYLGLUCOSAMINE TRANSFERASE 1"/>
    <property type="match status" value="1"/>
</dbReference>
<feature type="domain" description="Glycosyl transferase family 28 C-terminal" evidence="13">
    <location>
        <begin position="169"/>
        <end position="329"/>
    </location>
</feature>
<evidence type="ECO:0000256" key="4">
    <source>
        <dbReference type="ARBA" id="ARBA00022679"/>
    </source>
</evidence>
<feature type="binding site" evidence="10">
    <location>
        <position position="123"/>
    </location>
    <ligand>
        <name>UDP-N-acetyl-alpha-D-glucosamine</name>
        <dbReference type="ChEBI" id="CHEBI:57705"/>
    </ligand>
</feature>
<dbReference type="GO" id="GO:0009252">
    <property type="term" value="P:peptidoglycan biosynthetic process"/>
    <property type="evidence" value="ECO:0007669"/>
    <property type="project" value="UniProtKB-UniRule"/>
</dbReference>
<keyword evidence="4 10" id="KW-0808">Transferase</keyword>
<feature type="transmembrane region" description="Helical" evidence="11">
    <location>
        <begin position="92"/>
        <end position="113"/>
    </location>
</feature>
<keyword evidence="11" id="KW-0812">Transmembrane</keyword>
<feature type="domain" description="Glycosyltransferase family 28 N-terminal" evidence="12">
    <location>
        <begin position="2"/>
        <end position="139"/>
    </location>
</feature>
<feature type="binding site" evidence="10">
    <location>
        <position position="274"/>
    </location>
    <ligand>
        <name>UDP-N-acetyl-alpha-D-glucosamine</name>
        <dbReference type="ChEBI" id="CHEBI:57705"/>
    </ligand>
</feature>
<keyword evidence="5 10" id="KW-0133">Cell shape</keyword>
<dbReference type="GO" id="GO:0008360">
    <property type="term" value="P:regulation of cell shape"/>
    <property type="evidence" value="ECO:0007669"/>
    <property type="project" value="UniProtKB-KW"/>
</dbReference>
<keyword evidence="11" id="KW-1133">Transmembrane helix</keyword>
<evidence type="ECO:0000256" key="7">
    <source>
        <dbReference type="ARBA" id="ARBA00023136"/>
    </source>
</evidence>
<dbReference type="GO" id="GO:0005975">
    <property type="term" value="P:carbohydrate metabolic process"/>
    <property type="evidence" value="ECO:0007669"/>
    <property type="project" value="InterPro"/>
</dbReference>
<comment type="catalytic activity">
    <reaction evidence="10">
        <text>di-trans,octa-cis-undecaprenyl diphospho-N-acetyl-alpha-D-muramoyl-L-alanyl-D-glutamyl-meso-2,6-diaminopimeloyl-D-alanyl-D-alanine + UDP-N-acetyl-alpha-D-glucosamine = di-trans,octa-cis-undecaprenyl diphospho-[N-acetyl-alpha-D-glucosaminyl-(1-&gt;4)]-N-acetyl-alpha-D-muramoyl-L-alanyl-D-glutamyl-meso-2,6-diaminopimeloyl-D-alanyl-D-alanine + UDP + H(+)</text>
        <dbReference type="Rhea" id="RHEA:31227"/>
        <dbReference type="ChEBI" id="CHEBI:15378"/>
        <dbReference type="ChEBI" id="CHEBI:57705"/>
        <dbReference type="ChEBI" id="CHEBI:58223"/>
        <dbReference type="ChEBI" id="CHEBI:61387"/>
        <dbReference type="ChEBI" id="CHEBI:61388"/>
        <dbReference type="EC" id="2.4.1.227"/>
    </reaction>
</comment>
<comment type="caution">
    <text evidence="10">Lacks conserved residue(s) required for the propagation of feature annotation.</text>
</comment>
<dbReference type="RefSeq" id="WP_086248315.1">
    <property type="nucleotide sequence ID" value="NZ_CP018791.1"/>
</dbReference>
<evidence type="ECO:0000313" key="15">
    <source>
        <dbReference type="Proteomes" id="UP000194265"/>
    </source>
</evidence>
<dbReference type="EC" id="2.4.1.227" evidence="10"/>
<evidence type="ECO:0000256" key="2">
    <source>
        <dbReference type="ARBA" id="ARBA00022618"/>
    </source>
</evidence>
<dbReference type="InterPro" id="IPR004276">
    <property type="entry name" value="GlycoTrans_28_N"/>
</dbReference>
<evidence type="ECO:0000256" key="10">
    <source>
        <dbReference type="HAMAP-Rule" id="MF_00033"/>
    </source>
</evidence>
<evidence type="ECO:0000256" key="11">
    <source>
        <dbReference type="SAM" id="Phobius"/>
    </source>
</evidence>
<evidence type="ECO:0000313" key="14">
    <source>
        <dbReference type="EMBL" id="ARR02265.1"/>
    </source>
</evidence>
<dbReference type="CDD" id="cd03785">
    <property type="entry name" value="GT28_MurG"/>
    <property type="match status" value="1"/>
</dbReference>
<feature type="binding site" evidence="10">
    <location>
        <position position="176"/>
    </location>
    <ligand>
        <name>UDP-N-acetyl-alpha-D-glucosamine</name>
        <dbReference type="ChEBI" id="CHEBI:57705"/>
    </ligand>
</feature>
<feature type="binding site" evidence="10">
    <location>
        <begin position="9"/>
        <end position="11"/>
    </location>
    <ligand>
        <name>UDP-N-acetyl-alpha-D-glucosamine</name>
        <dbReference type="ChEBI" id="CHEBI:57705"/>
    </ligand>
</feature>
<dbReference type="SUPFAM" id="SSF53756">
    <property type="entry name" value="UDP-Glycosyltransferase/glycogen phosphorylase"/>
    <property type="match status" value="1"/>
</dbReference>
<dbReference type="GO" id="GO:0071555">
    <property type="term" value="P:cell wall organization"/>
    <property type="evidence" value="ECO:0007669"/>
    <property type="project" value="UniProtKB-KW"/>
</dbReference>
<dbReference type="OrthoDB" id="9808936at2"/>
<comment type="function">
    <text evidence="10">Cell wall formation. Catalyzes the transfer of a GlcNAc subunit on undecaprenyl-pyrophosphoryl-MurNAc-pentapeptide (lipid intermediate I) to form undecaprenyl-pyrophosphoryl-MurNAc-(pentapeptide)GlcNAc (lipid intermediate II).</text>
</comment>
<evidence type="ECO:0000256" key="9">
    <source>
        <dbReference type="ARBA" id="ARBA00023316"/>
    </source>
</evidence>
<dbReference type="EMBL" id="CP018791">
    <property type="protein sequence ID" value="ARR02265.1"/>
    <property type="molecule type" value="Genomic_DNA"/>
</dbReference>
<keyword evidence="2 10" id="KW-0132">Cell division</keyword>
<keyword evidence="1 10" id="KW-1003">Cell membrane</keyword>
<dbReference type="InterPro" id="IPR006009">
    <property type="entry name" value="GlcNAc_MurG"/>
</dbReference>
<keyword evidence="8 10" id="KW-0131">Cell cycle</keyword>
<dbReference type="GO" id="GO:0051301">
    <property type="term" value="P:cell division"/>
    <property type="evidence" value="ECO:0007669"/>
    <property type="project" value="UniProtKB-KW"/>
</dbReference>
<dbReference type="Pfam" id="PF03033">
    <property type="entry name" value="Glyco_transf_28"/>
    <property type="match status" value="1"/>
</dbReference>
<dbReference type="GO" id="GO:0050511">
    <property type="term" value="F:undecaprenyldiphospho-muramoylpentapeptide beta-N-acetylglucosaminyltransferase activity"/>
    <property type="evidence" value="ECO:0007669"/>
    <property type="project" value="UniProtKB-UniRule"/>
</dbReference>
<organism evidence="14 15">
    <name type="scientific">Campylobacter vicugnae</name>
    <dbReference type="NCBI Taxonomy" id="1660076"/>
    <lineage>
        <taxon>Bacteria</taxon>
        <taxon>Pseudomonadati</taxon>
        <taxon>Campylobacterota</taxon>
        <taxon>Epsilonproteobacteria</taxon>
        <taxon>Campylobacterales</taxon>
        <taxon>Campylobacteraceae</taxon>
        <taxon>Campylobacter</taxon>
    </lineage>
</organism>
<dbReference type="Pfam" id="PF04101">
    <property type="entry name" value="Glyco_tran_28_C"/>
    <property type="match status" value="1"/>
</dbReference>
<proteinExistence type="inferred from homology"/>
<dbReference type="InterPro" id="IPR007235">
    <property type="entry name" value="Glyco_trans_28_C"/>
</dbReference>
<accession>A0A1X9T1B1</accession>
<dbReference type="HAMAP" id="MF_00033">
    <property type="entry name" value="MurG"/>
    <property type="match status" value="1"/>
</dbReference>
<dbReference type="PANTHER" id="PTHR21015:SF22">
    <property type="entry name" value="GLYCOSYLTRANSFERASE"/>
    <property type="match status" value="1"/>
</dbReference>